<sequence length="182" mass="20148">MWNPIPLASWINRSILTSSAFPVVDQFSVFTACHEMEDQYQAMLLVEELILFLVAIISLFPNGGYFALGRAQSDRGVVVSTLARRHHGGGKGDHTLERTSQRVLLRAVRLYISPSLRPFSPSPSILHHLPSSSSFYPSSLLLLPSSSNPKNGLPSLLIYHTCLNINSTRLVAQWQKLAAGEH</sequence>
<keyword evidence="1" id="KW-1133">Transmembrane helix</keyword>
<comment type="caution">
    <text evidence="2">The sequence shown here is derived from an EMBL/GenBank/DDBJ whole genome shotgun (WGS) entry which is preliminary data.</text>
</comment>
<accession>A0AAV4XJA2</accession>
<dbReference type="Proteomes" id="UP001054945">
    <property type="component" value="Unassembled WGS sequence"/>
</dbReference>
<name>A0AAV4XJA2_CAEEX</name>
<reference evidence="2 3" key="1">
    <citation type="submission" date="2021-06" db="EMBL/GenBank/DDBJ databases">
        <title>Caerostris extrusa draft genome.</title>
        <authorList>
            <person name="Kono N."/>
            <person name="Arakawa K."/>
        </authorList>
    </citation>
    <scope>NUCLEOTIDE SEQUENCE [LARGE SCALE GENOMIC DNA]</scope>
</reference>
<evidence type="ECO:0000313" key="3">
    <source>
        <dbReference type="Proteomes" id="UP001054945"/>
    </source>
</evidence>
<dbReference type="EMBL" id="BPLR01000319">
    <property type="protein sequence ID" value="GIY93874.1"/>
    <property type="molecule type" value="Genomic_DNA"/>
</dbReference>
<protein>
    <submittedName>
        <fullName evidence="2">Uncharacterized protein</fullName>
    </submittedName>
</protein>
<dbReference type="AlphaFoldDB" id="A0AAV4XJA2"/>
<proteinExistence type="predicted"/>
<gene>
    <name evidence="2" type="ORF">CEXT_245161</name>
</gene>
<keyword evidence="1" id="KW-0472">Membrane</keyword>
<keyword evidence="1" id="KW-0812">Transmembrane</keyword>
<keyword evidence="3" id="KW-1185">Reference proteome</keyword>
<evidence type="ECO:0000256" key="1">
    <source>
        <dbReference type="SAM" id="Phobius"/>
    </source>
</evidence>
<evidence type="ECO:0000313" key="2">
    <source>
        <dbReference type="EMBL" id="GIY93874.1"/>
    </source>
</evidence>
<organism evidence="2 3">
    <name type="scientific">Caerostris extrusa</name>
    <name type="common">Bark spider</name>
    <name type="synonym">Caerostris bankana</name>
    <dbReference type="NCBI Taxonomy" id="172846"/>
    <lineage>
        <taxon>Eukaryota</taxon>
        <taxon>Metazoa</taxon>
        <taxon>Ecdysozoa</taxon>
        <taxon>Arthropoda</taxon>
        <taxon>Chelicerata</taxon>
        <taxon>Arachnida</taxon>
        <taxon>Araneae</taxon>
        <taxon>Araneomorphae</taxon>
        <taxon>Entelegynae</taxon>
        <taxon>Araneoidea</taxon>
        <taxon>Araneidae</taxon>
        <taxon>Caerostris</taxon>
    </lineage>
</organism>
<feature type="transmembrane region" description="Helical" evidence="1">
    <location>
        <begin position="49"/>
        <end position="68"/>
    </location>
</feature>